<dbReference type="InterPro" id="IPR016105">
    <property type="entry name" value="Pyr-dep_his/arg-deCO2ase_sand"/>
</dbReference>
<comment type="caution">
    <text evidence="9">The sequence shown here is derived from an EMBL/GenBank/DDBJ whole genome shotgun (WGS) entry which is preliminary data.</text>
</comment>
<comment type="cofactor">
    <cofactor evidence="1">
        <name>pyruvate</name>
        <dbReference type="ChEBI" id="CHEBI:15361"/>
    </cofactor>
</comment>
<keyword evidence="7" id="KW-0670">Pyruvate</keyword>
<evidence type="ECO:0000256" key="2">
    <source>
        <dbReference type="ARBA" id="ARBA00008611"/>
    </source>
</evidence>
<evidence type="ECO:0000256" key="3">
    <source>
        <dbReference type="ARBA" id="ARBA00012426"/>
    </source>
</evidence>
<keyword evidence="5" id="KW-0210">Decarboxylase</keyword>
<organism evidence="9 10">
    <name type="scientific">Candidatus Wallbacteria bacterium HGW-Wallbacteria-1</name>
    <dbReference type="NCBI Taxonomy" id="2013854"/>
    <lineage>
        <taxon>Bacteria</taxon>
        <taxon>Candidatus Walliibacteriota</taxon>
    </lineage>
</organism>
<proteinExistence type="inferred from homology"/>
<name>A0A2N1PLW5_9BACT</name>
<dbReference type="Pfam" id="PF01862">
    <property type="entry name" value="PvlArgDC"/>
    <property type="match status" value="1"/>
</dbReference>
<evidence type="ECO:0000256" key="1">
    <source>
        <dbReference type="ARBA" id="ARBA00001928"/>
    </source>
</evidence>
<evidence type="ECO:0000256" key="4">
    <source>
        <dbReference type="ARBA" id="ARBA00014727"/>
    </source>
</evidence>
<evidence type="ECO:0000313" key="9">
    <source>
        <dbReference type="EMBL" id="PKK89326.1"/>
    </source>
</evidence>
<evidence type="ECO:0000313" key="10">
    <source>
        <dbReference type="Proteomes" id="UP000233256"/>
    </source>
</evidence>
<sequence>MIVPSNVFFTKGVGVHKEKLQSFELALRDAGIEACNLITVSSILPPGCKIVSKEKGCATIKPGQITFCVMARAESNEANRLVCSSIGLARPTNPNSYGYLSEHHGYGQTAKEAGDYAEDLAASMLATTLGIPFDPETAWFERENVFKASGMIFETRNITQSARVNKNGLWTCVLASAVFICNLEDVNK</sequence>
<dbReference type="InterPro" id="IPR002724">
    <property type="entry name" value="Pyruvoyl-dep_arg_deCO2ase"/>
</dbReference>
<dbReference type="EC" id="4.1.1.19" evidence="3"/>
<evidence type="ECO:0000256" key="6">
    <source>
        <dbReference type="ARBA" id="ARBA00023239"/>
    </source>
</evidence>
<reference evidence="9 10" key="1">
    <citation type="journal article" date="2017" name="ISME J.">
        <title>Potential for microbial H2 and metal transformations associated with novel bacteria and archaea in deep terrestrial subsurface sediments.</title>
        <authorList>
            <person name="Hernsdorf A.W."/>
            <person name="Amano Y."/>
            <person name="Miyakawa K."/>
            <person name="Ise K."/>
            <person name="Suzuki Y."/>
            <person name="Anantharaman K."/>
            <person name="Probst A."/>
            <person name="Burstein D."/>
            <person name="Thomas B.C."/>
            <person name="Banfield J.F."/>
        </authorList>
    </citation>
    <scope>NUCLEOTIDE SEQUENCE [LARGE SCALE GENOMIC DNA]</scope>
    <source>
        <strain evidence="9">HGW-Wallbacteria-1</strain>
    </source>
</reference>
<dbReference type="EMBL" id="PGXC01000020">
    <property type="protein sequence ID" value="PKK89326.1"/>
    <property type="molecule type" value="Genomic_DNA"/>
</dbReference>
<dbReference type="NCBIfam" id="TIGR00286">
    <property type="entry name" value="pyruvoyl-dependent arginine decarboxylase"/>
    <property type="match status" value="1"/>
</dbReference>
<dbReference type="SUPFAM" id="SSF56271">
    <property type="entry name" value="Pyruvoyl-dependent histidine and arginine decarboxylases"/>
    <property type="match status" value="1"/>
</dbReference>
<evidence type="ECO:0000256" key="5">
    <source>
        <dbReference type="ARBA" id="ARBA00022793"/>
    </source>
</evidence>
<dbReference type="Gene3D" id="3.50.20.10">
    <property type="entry name" value="Pyruvoyl-Dependent Histidine Decarboxylase, subunit B"/>
    <property type="match status" value="1"/>
</dbReference>
<dbReference type="SFLD" id="SFLDS00055">
    <property type="entry name" value="Pyruvoyl-Dependent_Histidine/A"/>
    <property type="match status" value="1"/>
</dbReference>
<dbReference type="PANTHER" id="PTHR40438">
    <property type="entry name" value="PYRUVOYL-DEPENDENT ARGININE DECARBOXYLASE"/>
    <property type="match status" value="1"/>
</dbReference>
<comment type="catalytic activity">
    <reaction evidence="8">
        <text>L-arginine + H(+) = agmatine + CO2</text>
        <dbReference type="Rhea" id="RHEA:17641"/>
        <dbReference type="ChEBI" id="CHEBI:15378"/>
        <dbReference type="ChEBI" id="CHEBI:16526"/>
        <dbReference type="ChEBI" id="CHEBI:32682"/>
        <dbReference type="ChEBI" id="CHEBI:58145"/>
        <dbReference type="EC" id="4.1.1.19"/>
    </reaction>
</comment>
<dbReference type="GO" id="GO:0008792">
    <property type="term" value="F:arginine decarboxylase activity"/>
    <property type="evidence" value="ECO:0007669"/>
    <property type="project" value="UniProtKB-EC"/>
</dbReference>
<accession>A0A2N1PLW5</accession>
<comment type="similarity">
    <text evidence="2">Belongs to the pyruvoyl-dependent arginine decarboxylase family.</text>
</comment>
<dbReference type="PIRSF" id="PIRSF005216">
    <property type="entry name" value="Pyruvoyl-dep_arg_deCO2ase"/>
    <property type="match status" value="1"/>
</dbReference>
<dbReference type="SFLD" id="SFLDG01170">
    <property type="entry name" value="Pyruvoyl-dependent_arginine_de"/>
    <property type="match status" value="1"/>
</dbReference>
<dbReference type="HAMAP" id="MF_01404">
    <property type="entry name" value="PvlArgDC"/>
    <property type="match status" value="1"/>
</dbReference>
<protein>
    <recommendedName>
        <fullName evidence="4">Pyruvoyl-dependent arginine decarboxylase AaxB</fullName>
        <ecNumber evidence="3">4.1.1.19</ecNumber>
    </recommendedName>
</protein>
<dbReference type="GO" id="GO:0006527">
    <property type="term" value="P:L-arginine catabolic process"/>
    <property type="evidence" value="ECO:0007669"/>
    <property type="project" value="InterPro"/>
</dbReference>
<gene>
    <name evidence="9" type="ORF">CVV64_14780</name>
</gene>
<evidence type="ECO:0000256" key="8">
    <source>
        <dbReference type="ARBA" id="ARBA00049309"/>
    </source>
</evidence>
<dbReference type="Gene3D" id="3.30.60.30">
    <property type="match status" value="1"/>
</dbReference>
<dbReference type="PANTHER" id="PTHR40438:SF1">
    <property type="entry name" value="PYRUVOYL-DEPENDENT ARGININE DECARBOXYLASE"/>
    <property type="match status" value="1"/>
</dbReference>
<dbReference type="AlphaFoldDB" id="A0A2N1PLW5"/>
<keyword evidence="6" id="KW-0456">Lyase</keyword>
<dbReference type="InterPro" id="IPR016104">
    <property type="entry name" value="Pyr-dep_his/arg-deCO2ase"/>
</dbReference>
<evidence type="ECO:0000256" key="7">
    <source>
        <dbReference type="ARBA" id="ARBA00023317"/>
    </source>
</evidence>
<dbReference type="Proteomes" id="UP000233256">
    <property type="component" value="Unassembled WGS sequence"/>
</dbReference>